<protein>
    <submittedName>
        <fullName evidence="1">Uncharacterized protein</fullName>
    </submittedName>
</protein>
<organism evidence="1 2">
    <name type="scientific">Acropora cervicornis</name>
    <name type="common">Staghorn coral</name>
    <dbReference type="NCBI Taxonomy" id="6130"/>
    <lineage>
        <taxon>Eukaryota</taxon>
        <taxon>Metazoa</taxon>
        <taxon>Cnidaria</taxon>
        <taxon>Anthozoa</taxon>
        <taxon>Hexacorallia</taxon>
        <taxon>Scleractinia</taxon>
        <taxon>Astrocoeniina</taxon>
        <taxon>Acroporidae</taxon>
        <taxon>Acropora</taxon>
    </lineage>
</organism>
<evidence type="ECO:0000313" key="2">
    <source>
        <dbReference type="Proteomes" id="UP001249851"/>
    </source>
</evidence>
<comment type="caution">
    <text evidence="1">The sequence shown here is derived from an EMBL/GenBank/DDBJ whole genome shotgun (WGS) entry which is preliminary data.</text>
</comment>
<keyword evidence="2" id="KW-1185">Reference proteome</keyword>
<name>A0AAD9QCC6_ACRCE</name>
<proteinExistence type="predicted"/>
<reference evidence="1" key="1">
    <citation type="journal article" date="2023" name="G3 (Bethesda)">
        <title>Whole genome assembly and annotation of the endangered Caribbean coral Acropora cervicornis.</title>
        <authorList>
            <person name="Selwyn J.D."/>
            <person name="Vollmer S.V."/>
        </authorList>
    </citation>
    <scope>NUCLEOTIDE SEQUENCE</scope>
    <source>
        <strain evidence="1">K2</strain>
    </source>
</reference>
<evidence type="ECO:0000313" key="1">
    <source>
        <dbReference type="EMBL" id="KAK2558643.1"/>
    </source>
</evidence>
<sequence>MKGLYYGHQWLKYQHPEEIHSLVLPQSSSLVIHVNTSDLEHVMMKWLVPRTFQKLGKCLVYCNFLLEVLKQDLKECLVGCQGP</sequence>
<dbReference type="AlphaFoldDB" id="A0AAD9QCC6"/>
<dbReference type="EMBL" id="JARQWQ010000043">
    <property type="protein sequence ID" value="KAK2558643.1"/>
    <property type="molecule type" value="Genomic_DNA"/>
</dbReference>
<accession>A0AAD9QCC6</accession>
<gene>
    <name evidence="1" type="ORF">P5673_018837</name>
</gene>
<reference evidence="1" key="2">
    <citation type="journal article" date="2023" name="Science">
        <title>Genomic signatures of disease resistance in endangered staghorn corals.</title>
        <authorList>
            <person name="Vollmer S.V."/>
            <person name="Selwyn J.D."/>
            <person name="Despard B.A."/>
            <person name="Roesel C.L."/>
        </authorList>
    </citation>
    <scope>NUCLEOTIDE SEQUENCE</scope>
    <source>
        <strain evidence="1">K2</strain>
    </source>
</reference>
<dbReference type="Proteomes" id="UP001249851">
    <property type="component" value="Unassembled WGS sequence"/>
</dbReference>